<dbReference type="InParanoid" id="A0A0D8JYR9"/>
<organism evidence="2 3">
    <name type="scientific">Coccidioides immitis (strain RS)</name>
    <name type="common">Valley fever fungus</name>
    <dbReference type="NCBI Taxonomy" id="246410"/>
    <lineage>
        <taxon>Eukaryota</taxon>
        <taxon>Fungi</taxon>
        <taxon>Dikarya</taxon>
        <taxon>Ascomycota</taxon>
        <taxon>Pezizomycotina</taxon>
        <taxon>Eurotiomycetes</taxon>
        <taxon>Eurotiomycetidae</taxon>
        <taxon>Onygenales</taxon>
        <taxon>Onygenaceae</taxon>
        <taxon>Coccidioides</taxon>
    </lineage>
</organism>
<gene>
    <name evidence="2" type="ORF">CIMG_11594</name>
</gene>
<dbReference type="AlphaFoldDB" id="A0A0D8JYR9"/>
<dbReference type="KEGG" id="cim:CIMG_11594"/>
<dbReference type="RefSeq" id="XP_012213732.1">
    <property type="nucleotide sequence ID" value="XM_012358309.1"/>
</dbReference>
<evidence type="ECO:0000313" key="2">
    <source>
        <dbReference type="EMBL" id="KJF61408.1"/>
    </source>
</evidence>
<dbReference type="EMBL" id="GG704915">
    <property type="protein sequence ID" value="KJF61408.1"/>
    <property type="molecule type" value="Genomic_DNA"/>
</dbReference>
<evidence type="ECO:0000313" key="3">
    <source>
        <dbReference type="Proteomes" id="UP000001261"/>
    </source>
</evidence>
<dbReference type="GeneID" id="24163788"/>
<dbReference type="Proteomes" id="UP000001261">
    <property type="component" value="Unassembled WGS sequence"/>
</dbReference>
<dbReference type="OrthoDB" id="5071263at2759"/>
<keyword evidence="3" id="KW-1185">Reference proteome</keyword>
<evidence type="ECO:0000256" key="1">
    <source>
        <dbReference type="SAM" id="MobiDB-lite"/>
    </source>
</evidence>
<dbReference type="VEuPathDB" id="FungiDB:CIMG_11594"/>
<reference evidence="3" key="1">
    <citation type="journal article" date="2009" name="Genome Res.">
        <title>Comparative genomic analyses of the human fungal pathogens Coccidioides and their relatives.</title>
        <authorList>
            <person name="Sharpton T.J."/>
            <person name="Stajich J.E."/>
            <person name="Rounsley S.D."/>
            <person name="Gardner M.J."/>
            <person name="Wortman J.R."/>
            <person name="Jordar V.S."/>
            <person name="Maiti R."/>
            <person name="Kodira C.D."/>
            <person name="Neafsey D.E."/>
            <person name="Zeng Q."/>
            <person name="Hung C.-Y."/>
            <person name="McMahan C."/>
            <person name="Muszewska A."/>
            <person name="Grynberg M."/>
            <person name="Mandel M.A."/>
            <person name="Kellner E.M."/>
            <person name="Barker B.M."/>
            <person name="Galgiani J.N."/>
            <person name="Orbach M.J."/>
            <person name="Kirkland T.N."/>
            <person name="Cole G.T."/>
            <person name="Henn M.R."/>
            <person name="Birren B.W."/>
            <person name="Taylor J.W."/>
        </authorList>
    </citation>
    <scope>NUCLEOTIDE SEQUENCE [LARGE SCALE GENOMIC DNA]</scope>
    <source>
        <strain evidence="3">RS</strain>
    </source>
</reference>
<feature type="region of interest" description="Disordered" evidence="1">
    <location>
        <begin position="104"/>
        <end position="127"/>
    </location>
</feature>
<dbReference type="OMA" id="ARTHHIY"/>
<reference evidence="3" key="2">
    <citation type="journal article" date="2010" name="Genome Res.">
        <title>Population genomic sequencing of Coccidioides fungi reveals recent hybridization and transposon control.</title>
        <authorList>
            <person name="Neafsey D.E."/>
            <person name="Barker B.M."/>
            <person name="Sharpton T.J."/>
            <person name="Stajich J.E."/>
            <person name="Park D.J."/>
            <person name="Whiston E."/>
            <person name="Hung C.-Y."/>
            <person name="McMahan C."/>
            <person name="White J."/>
            <person name="Sykes S."/>
            <person name="Heiman D."/>
            <person name="Young S."/>
            <person name="Zeng Q."/>
            <person name="Abouelleil A."/>
            <person name="Aftuck L."/>
            <person name="Bessette D."/>
            <person name="Brown A."/>
            <person name="FitzGerald M."/>
            <person name="Lui A."/>
            <person name="Macdonald J.P."/>
            <person name="Priest M."/>
            <person name="Orbach M.J."/>
            <person name="Galgiani J.N."/>
            <person name="Kirkland T.N."/>
            <person name="Cole G.T."/>
            <person name="Birren B.W."/>
            <person name="Henn M.R."/>
            <person name="Taylor J.W."/>
            <person name="Rounsley S.D."/>
        </authorList>
    </citation>
    <scope>GENOME REANNOTATION</scope>
    <source>
        <strain evidence="3">RS</strain>
    </source>
</reference>
<protein>
    <submittedName>
        <fullName evidence="2">Uncharacterized protein</fullName>
    </submittedName>
</protein>
<name>A0A0D8JYR9_COCIM</name>
<accession>A0A0D8JYR9</accession>
<proteinExistence type="predicted"/>
<sequence length="127" mass="14156">MARAFSSTARTLVRWLGYDKELLTPEFRQAVDHYAANGAVKKVGEIESIEILHRNDSSSPIHRSHYNPKDKELIISARVKPTNGPARTHHIYANGTGTIRVGDKREYSTSATQGRPVDMAAEEGPRE</sequence>